<keyword evidence="1" id="KW-0812">Transmembrane</keyword>
<keyword evidence="1" id="KW-0472">Membrane</keyword>
<reference evidence="4" key="1">
    <citation type="submission" date="2015-07" db="EMBL/GenBank/DDBJ databases">
        <title>Fjat-14235 jcm11544.</title>
        <authorList>
            <person name="Liu B."/>
            <person name="Wang J."/>
            <person name="Zhu Y."/>
            <person name="Liu G."/>
            <person name="Chen Q."/>
            <person name="Chen Z."/>
            <person name="Lan J."/>
            <person name="Che J."/>
            <person name="Ge C."/>
            <person name="Shi H."/>
            <person name="Pan Z."/>
            <person name="Liu X."/>
        </authorList>
    </citation>
    <scope>NUCLEOTIDE SEQUENCE [LARGE SCALE GENOMIC DNA]</scope>
    <source>
        <strain evidence="4">JCM 11544</strain>
    </source>
</reference>
<evidence type="ECO:0000313" key="3">
    <source>
        <dbReference type="EMBL" id="KON85044.1"/>
    </source>
</evidence>
<evidence type="ECO:0000256" key="1">
    <source>
        <dbReference type="SAM" id="Phobius"/>
    </source>
</evidence>
<dbReference type="InterPro" id="IPR025436">
    <property type="entry name" value="DUF4179"/>
</dbReference>
<dbReference type="RefSeq" id="WP_053428647.1">
    <property type="nucleotide sequence ID" value="NZ_LGUE01000004.1"/>
</dbReference>
<dbReference type="AlphaFoldDB" id="A0A0M0G5B5"/>
<dbReference type="STRING" id="189381.GCA_900166615_01177"/>
<sequence length="465" mass="51730">MDNKKVKAAMEQIPVPKEKVFSAISEGLNQARPKKKRKVATGLTAAVALVGITLGSGFVNPTMNSVLASAPLIGGIFQQFNDKTGMELAHQQAVTELDQSMTKNGVTVKLTSAYFDGVAVSITGFVDDGVEKGQNEPGEVSFDVNYGDGQGDRDAWLSDRSSTVKKVKGGYDFQWKMNYPYETIDENEILPVTIHSINGVKGEWTFDVPLQQEEITRTALDQSHESKQDGVTFHLKEILTAKASSSLVYETVQKYKDDDVRIKKARDEDGKVYGFGNPTVLSESQEEDGYHRTIRVEMTKPASAIDSFTLYPQVDVADPKVEQLLDPDGFTLESERLGLKVQVNEITERGDQVILDYQLLGLPADVSSDRLELLENNLQYELLLVDQDYLDKIDPDNPVPPKHHSIRKNTVKTIDGETAHFQSTFELDGEEPFKDFTLENTVLQFDFSSFVSAKELKPFDISVNN</sequence>
<name>A0A0M0G5B5_9BACI</name>
<proteinExistence type="predicted"/>
<dbReference type="PATRIC" id="fig|189381.12.peg.2813"/>
<dbReference type="EMBL" id="LGUE01000004">
    <property type="protein sequence ID" value="KON85044.1"/>
    <property type="molecule type" value="Genomic_DNA"/>
</dbReference>
<evidence type="ECO:0000313" key="4">
    <source>
        <dbReference type="Proteomes" id="UP000037405"/>
    </source>
</evidence>
<organism evidence="3 4">
    <name type="scientific">Rossellomorea marisflavi</name>
    <dbReference type="NCBI Taxonomy" id="189381"/>
    <lineage>
        <taxon>Bacteria</taxon>
        <taxon>Bacillati</taxon>
        <taxon>Bacillota</taxon>
        <taxon>Bacilli</taxon>
        <taxon>Bacillales</taxon>
        <taxon>Bacillaceae</taxon>
        <taxon>Rossellomorea</taxon>
    </lineage>
</organism>
<keyword evidence="1" id="KW-1133">Transmembrane helix</keyword>
<dbReference type="Gene3D" id="2.60.40.1630">
    <property type="entry name" value="bacillus anthracis domain"/>
    <property type="match status" value="1"/>
</dbReference>
<feature type="domain" description="DUF4179" evidence="2">
    <location>
        <begin position="34"/>
        <end position="123"/>
    </location>
</feature>
<dbReference type="OrthoDB" id="2293641at2"/>
<keyword evidence="4" id="KW-1185">Reference proteome</keyword>
<evidence type="ECO:0000259" key="2">
    <source>
        <dbReference type="Pfam" id="PF13786"/>
    </source>
</evidence>
<dbReference type="Pfam" id="PF13786">
    <property type="entry name" value="DUF4179"/>
    <property type="match status" value="1"/>
</dbReference>
<feature type="transmembrane region" description="Helical" evidence="1">
    <location>
        <begin position="39"/>
        <end position="59"/>
    </location>
</feature>
<accession>A0A0M0G5B5</accession>
<gene>
    <name evidence="3" type="ORF">AF331_13740</name>
</gene>
<dbReference type="Proteomes" id="UP000037405">
    <property type="component" value="Unassembled WGS sequence"/>
</dbReference>
<protein>
    <recommendedName>
        <fullName evidence="2">DUF4179 domain-containing protein</fullName>
    </recommendedName>
</protein>
<comment type="caution">
    <text evidence="3">The sequence shown here is derived from an EMBL/GenBank/DDBJ whole genome shotgun (WGS) entry which is preliminary data.</text>
</comment>